<reference evidence="1 2" key="1">
    <citation type="journal article" date="2015" name="Nature">
        <title>rRNA introns, odd ribosomes, and small enigmatic genomes across a large radiation of phyla.</title>
        <authorList>
            <person name="Brown C.T."/>
            <person name="Hug L.A."/>
            <person name="Thomas B.C."/>
            <person name="Sharon I."/>
            <person name="Castelle C.J."/>
            <person name="Singh A."/>
            <person name="Wilkins M.J."/>
            <person name="Williams K.H."/>
            <person name="Banfield J.F."/>
        </authorList>
    </citation>
    <scope>NUCLEOTIDE SEQUENCE [LARGE SCALE GENOMIC DNA]</scope>
</reference>
<dbReference type="AlphaFoldDB" id="A0A0G0Z0Z3"/>
<organism evidence="1 2">
    <name type="scientific">Candidatus Kuenenbacteria bacterium GW2011_GWA2_42_15</name>
    <dbReference type="NCBI Taxonomy" id="1618677"/>
    <lineage>
        <taxon>Bacteria</taxon>
        <taxon>Candidatus Kueneniibacteriota</taxon>
    </lineage>
</organism>
<protein>
    <submittedName>
        <fullName evidence="1">Uncharacterized protein</fullName>
    </submittedName>
</protein>
<gene>
    <name evidence="1" type="ORF">UV02_C0014G0011</name>
</gene>
<dbReference type="EMBL" id="LCCW01000014">
    <property type="protein sequence ID" value="KKS42445.1"/>
    <property type="molecule type" value="Genomic_DNA"/>
</dbReference>
<dbReference type="Proteomes" id="UP000034516">
    <property type="component" value="Unassembled WGS sequence"/>
</dbReference>
<sequence>MAQKQVPKVLAKAVLNSQRKIVAGPWDKGHWANRK</sequence>
<name>A0A0G0Z0Z3_9BACT</name>
<accession>A0A0G0Z0Z3</accession>
<proteinExistence type="predicted"/>
<evidence type="ECO:0000313" key="1">
    <source>
        <dbReference type="EMBL" id="KKS42445.1"/>
    </source>
</evidence>
<evidence type="ECO:0000313" key="2">
    <source>
        <dbReference type="Proteomes" id="UP000034516"/>
    </source>
</evidence>
<comment type="caution">
    <text evidence="1">The sequence shown here is derived from an EMBL/GenBank/DDBJ whole genome shotgun (WGS) entry which is preliminary data.</text>
</comment>